<evidence type="ECO:0000256" key="1">
    <source>
        <dbReference type="SAM" id="SignalP"/>
    </source>
</evidence>
<reference evidence="2" key="1">
    <citation type="submission" date="2020-06" db="EMBL/GenBank/DDBJ databases">
        <title>WGS assembly of Ceratodon purpureus strain R40.</title>
        <authorList>
            <person name="Carey S.B."/>
            <person name="Jenkins J."/>
            <person name="Shu S."/>
            <person name="Lovell J.T."/>
            <person name="Sreedasyam A."/>
            <person name="Maumus F."/>
            <person name="Tiley G.P."/>
            <person name="Fernandez-Pozo N."/>
            <person name="Barry K."/>
            <person name="Chen C."/>
            <person name="Wang M."/>
            <person name="Lipzen A."/>
            <person name="Daum C."/>
            <person name="Saski C.A."/>
            <person name="Payton A.C."/>
            <person name="Mcbreen J.C."/>
            <person name="Conrad R.E."/>
            <person name="Kollar L.M."/>
            <person name="Olsson S."/>
            <person name="Huttunen S."/>
            <person name="Landis J.B."/>
            <person name="Wickett N.J."/>
            <person name="Johnson M.G."/>
            <person name="Rensing S.A."/>
            <person name="Grimwood J."/>
            <person name="Schmutz J."/>
            <person name="Mcdaniel S.F."/>
        </authorList>
    </citation>
    <scope>NUCLEOTIDE SEQUENCE</scope>
    <source>
        <strain evidence="2">R40</strain>
    </source>
</reference>
<comment type="caution">
    <text evidence="2">The sequence shown here is derived from an EMBL/GenBank/DDBJ whole genome shotgun (WGS) entry which is preliminary data.</text>
</comment>
<dbReference type="AlphaFoldDB" id="A0A8T0GVJ7"/>
<dbReference type="Proteomes" id="UP000822688">
    <property type="component" value="Chromosome 9"/>
</dbReference>
<protein>
    <submittedName>
        <fullName evidence="2">Uncharacterized protein</fullName>
    </submittedName>
</protein>
<feature type="signal peptide" evidence="1">
    <location>
        <begin position="1"/>
        <end position="24"/>
    </location>
</feature>
<keyword evidence="3" id="KW-1185">Reference proteome</keyword>
<gene>
    <name evidence="2" type="ORF">KC19_9G140300</name>
</gene>
<feature type="chain" id="PRO_5035822549" evidence="1">
    <location>
        <begin position="25"/>
        <end position="55"/>
    </location>
</feature>
<proteinExistence type="predicted"/>
<organism evidence="2 3">
    <name type="scientific">Ceratodon purpureus</name>
    <name type="common">Fire moss</name>
    <name type="synonym">Dicranum purpureum</name>
    <dbReference type="NCBI Taxonomy" id="3225"/>
    <lineage>
        <taxon>Eukaryota</taxon>
        <taxon>Viridiplantae</taxon>
        <taxon>Streptophyta</taxon>
        <taxon>Embryophyta</taxon>
        <taxon>Bryophyta</taxon>
        <taxon>Bryophytina</taxon>
        <taxon>Bryopsida</taxon>
        <taxon>Dicranidae</taxon>
        <taxon>Pseudoditrichales</taxon>
        <taxon>Ditrichaceae</taxon>
        <taxon>Ceratodon</taxon>
    </lineage>
</organism>
<evidence type="ECO:0000313" key="2">
    <source>
        <dbReference type="EMBL" id="KAG0562359.1"/>
    </source>
</evidence>
<evidence type="ECO:0000313" key="3">
    <source>
        <dbReference type="Proteomes" id="UP000822688"/>
    </source>
</evidence>
<accession>A0A8T0GVJ7</accession>
<dbReference type="EMBL" id="CM026430">
    <property type="protein sequence ID" value="KAG0562359.1"/>
    <property type="molecule type" value="Genomic_DNA"/>
</dbReference>
<name>A0A8T0GVJ7_CERPU</name>
<sequence>MLTRSAWSLSKLVLGSALDHFAEAVSFMHLCVNVFALPYTRYSYLQINTFKFLFI</sequence>
<keyword evidence="1" id="KW-0732">Signal</keyword>